<evidence type="ECO:0008006" key="4">
    <source>
        <dbReference type="Google" id="ProtNLM"/>
    </source>
</evidence>
<evidence type="ECO:0000313" key="3">
    <source>
        <dbReference type="Proteomes" id="UP001455088"/>
    </source>
</evidence>
<feature type="signal peptide" evidence="1">
    <location>
        <begin position="1"/>
        <end position="22"/>
    </location>
</feature>
<keyword evidence="3" id="KW-1185">Reference proteome</keyword>
<dbReference type="RefSeq" id="WP_019185552.1">
    <property type="nucleotide sequence ID" value="NZ_JBBYHY010000006.1"/>
</dbReference>
<reference evidence="2 3" key="1">
    <citation type="submission" date="2024-04" db="EMBL/GenBank/DDBJ databases">
        <title>Bacterial endophytes with biocontrol capabilities against important plant pathogens.</title>
        <authorList>
            <person name="Alayande K.A."/>
        </authorList>
    </citation>
    <scope>NUCLEOTIDE SEQUENCE [LARGE SCALE GENOMIC DNA]</scope>
    <source>
        <strain evidence="2 3">KV22</strain>
    </source>
</reference>
<evidence type="ECO:0000256" key="1">
    <source>
        <dbReference type="SAM" id="SignalP"/>
    </source>
</evidence>
<feature type="chain" id="PRO_5046317199" description="Lipoprotein" evidence="1">
    <location>
        <begin position="23"/>
        <end position="230"/>
    </location>
</feature>
<gene>
    <name evidence="2" type="ORF">AAE039_11540</name>
</gene>
<keyword evidence="1" id="KW-0732">Signal</keyword>
<protein>
    <recommendedName>
        <fullName evidence="4">Lipoprotein</fullName>
    </recommendedName>
</protein>
<name>A0ABU9JQ30_9GAMM</name>
<sequence length="230" mass="24632">MKKDYFAPASLGKVLLIGLATAGTLTGCTTGNQMTRSDWGKCLGAIALGTGAGALVNGEKGAYVGAAAGIAACFVINAQSRRTRSAAQVESDYRSRYSQLPESAEVVHYQTSLPGNSVRRGEPLKIVSNIEAVSGRQQPIREVKEQIRIYEPGQSEPFKTAEKVASESAGSGAYENTFTVTFPSNMPQGRYSIQTDVFVNGERLDKGSNQIQVVYDGEHLMREFAAIAAR</sequence>
<dbReference type="EMBL" id="JBBYHY010000006">
    <property type="protein sequence ID" value="MEL3954196.1"/>
    <property type="molecule type" value="Genomic_DNA"/>
</dbReference>
<organism evidence="2 3">
    <name type="scientific">Stenotrophomonas bentonitica</name>
    <dbReference type="NCBI Taxonomy" id="1450134"/>
    <lineage>
        <taxon>Bacteria</taxon>
        <taxon>Pseudomonadati</taxon>
        <taxon>Pseudomonadota</taxon>
        <taxon>Gammaproteobacteria</taxon>
        <taxon>Lysobacterales</taxon>
        <taxon>Lysobacteraceae</taxon>
        <taxon>Stenotrophomonas</taxon>
    </lineage>
</organism>
<comment type="caution">
    <text evidence="2">The sequence shown here is derived from an EMBL/GenBank/DDBJ whole genome shotgun (WGS) entry which is preliminary data.</text>
</comment>
<dbReference type="Proteomes" id="UP001455088">
    <property type="component" value="Unassembled WGS sequence"/>
</dbReference>
<dbReference type="PROSITE" id="PS51257">
    <property type="entry name" value="PROKAR_LIPOPROTEIN"/>
    <property type="match status" value="1"/>
</dbReference>
<proteinExistence type="predicted"/>
<accession>A0ABU9JQ30</accession>
<evidence type="ECO:0000313" key="2">
    <source>
        <dbReference type="EMBL" id="MEL3954196.1"/>
    </source>
</evidence>